<evidence type="ECO:0000313" key="7">
    <source>
        <dbReference type="EMBL" id="KAL1647088.1"/>
    </source>
</evidence>
<evidence type="ECO:0000259" key="6">
    <source>
        <dbReference type="PROSITE" id="PS50089"/>
    </source>
</evidence>
<keyword evidence="2 4" id="KW-0863">Zinc-finger</keyword>
<dbReference type="PROSITE" id="PS00518">
    <property type="entry name" value="ZF_RING_1"/>
    <property type="match status" value="1"/>
</dbReference>
<accession>A0ABR3TXU4</accession>
<dbReference type="PROSITE" id="PS50089">
    <property type="entry name" value="ZF_RING_2"/>
    <property type="match status" value="1"/>
</dbReference>
<keyword evidence="8" id="KW-1185">Reference proteome</keyword>
<evidence type="ECO:0000256" key="5">
    <source>
        <dbReference type="SAM" id="MobiDB-lite"/>
    </source>
</evidence>
<dbReference type="InterPro" id="IPR013083">
    <property type="entry name" value="Znf_RING/FYVE/PHD"/>
</dbReference>
<organism evidence="7 8">
    <name type="scientific">Diplodia intermedia</name>
    <dbReference type="NCBI Taxonomy" id="856260"/>
    <lineage>
        <taxon>Eukaryota</taxon>
        <taxon>Fungi</taxon>
        <taxon>Dikarya</taxon>
        <taxon>Ascomycota</taxon>
        <taxon>Pezizomycotina</taxon>
        <taxon>Dothideomycetes</taxon>
        <taxon>Dothideomycetes incertae sedis</taxon>
        <taxon>Botryosphaeriales</taxon>
        <taxon>Botryosphaeriaceae</taxon>
        <taxon>Diplodia</taxon>
    </lineage>
</organism>
<feature type="domain" description="RING-type" evidence="6">
    <location>
        <begin position="85"/>
        <end position="125"/>
    </location>
</feature>
<gene>
    <name evidence="7" type="ORF">SLS58_002859</name>
</gene>
<comment type="caution">
    <text evidence="7">The sequence shown here is derived from an EMBL/GenBank/DDBJ whole genome shotgun (WGS) entry which is preliminary data.</text>
</comment>
<keyword evidence="3" id="KW-0862">Zinc</keyword>
<protein>
    <recommendedName>
        <fullName evidence="6">RING-type domain-containing protein</fullName>
    </recommendedName>
</protein>
<evidence type="ECO:0000256" key="2">
    <source>
        <dbReference type="ARBA" id="ARBA00022771"/>
    </source>
</evidence>
<reference evidence="7 8" key="1">
    <citation type="journal article" date="2023" name="Plant Dis.">
        <title>First Report of Diplodia intermedia Causing Canker and Dieback Diseases on Apple Trees in Canada.</title>
        <authorList>
            <person name="Ellouze W."/>
            <person name="Ilyukhin E."/>
            <person name="Sulman M."/>
            <person name="Ali S."/>
        </authorList>
    </citation>
    <scope>NUCLEOTIDE SEQUENCE [LARGE SCALE GENOMIC DNA]</scope>
    <source>
        <strain evidence="7 8">M45-28</strain>
    </source>
</reference>
<feature type="region of interest" description="Disordered" evidence="5">
    <location>
        <begin position="1"/>
        <end position="65"/>
    </location>
</feature>
<feature type="compositionally biased region" description="Pro residues" evidence="5">
    <location>
        <begin position="50"/>
        <end position="63"/>
    </location>
</feature>
<feature type="compositionally biased region" description="Basic and acidic residues" evidence="5">
    <location>
        <begin position="32"/>
        <end position="42"/>
    </location>
</feature>
<dbReference type="EMBL" id="JAKEKT020000013">
    <property type="protein sequence ID" value="KAL1647088.1"/>
    <property type="molecule type" value="Genomic_DNA"/>
</dbReference>
<sequence>MAPTKKAKSQESSSATTGRVKKPAKRTAQTKQKKEPKKEPKKAPKKAPKKPSPPPSPPYPPAPGRAIMRAANAYQFKPPLYPDTCAVCFDELESEICYTVCRHTYCSDCIDRLLEEEDAKCAVCRYSLFLYDIRVETIGKK</sequence>
<evidence type="ECO:0000256" key="1">
    <source>
        <dbReference type="ARBA" id="ARBA00022723"/>
    </source>
</evidence>
<dbReference type="Gene3D" id="3.30.40.10">
    <property type="entry name" value="Zinc/RING finger domain, C3HC4 (zinc finger)"/>
    <property type="match status" value="1"/>
</dbReference>
<dbReference type="SMART" id="SM00184">
    <property type="entry name" value="RING"/>
    <property type="match status" value="1"/>
</dbReference>
<dbReference type="Pfam" id="PF13923">
    <property type="entry name" value="zf-C3HC4_2"/>
    <property type="match status" value="1"/>
</dbReference>
<evidence type="ECO:0000313" key="8">
    <source>
        <dbReference type="Proteomes" id="UP001521184"/>
    </source>
</evidence>
<evidence type="ECO:0000256" key="3">
    <source>
        <dbReference type="ARBA" id="ARBA00022833"/>
    </source>
</evidence>
<keyword evidence="1" id="KW-0479">Metal-binding</keyword>
<dbReference type="InterPro" id="IPR017907">
    <property type="entry name" value="Znf_RING_CS"/>
</dbReference>
<proteinExistence type="predicted"/>
<name>A0ABR3TXU4_9PEZI</name>
<evidence type="ECO:0000256" key="4">
    <source>
        <dbReference type="PROSITE-ProRule" id="PRU00175"/>
    </source>
</evidence>
<dbReference type="Proteomes" id="UP001521184">
    <property type="component" value="Unassembled WGS sequence"/>
</dbReference>
<dbReference type="SUPFAM" id="SSF57850">
    <property type="entry name" value="RING/U-box"/>
    <property type="match status" value="1"/>
</dbReference>
<dbReference type="InterPro" id="IPR001841">
    <property type="entry name" value="Znf_RING"/>
</dbReference>